<keyword evidence="2" id="KW-1133">Transmembrane helix</keyword>
<feature type="region of interest" description="Disordered" evidence="1">
    <location>
        <begin position="325"/>
        <end position="387"/>
    </location>
</feature>
<dbReference type="InterPro" id="IPR051224">
    <property type="entry name" value="NiCoT_RcnA"/>
</dbReference>
<dbReference type="GO" id="GO:0006824">
    <property type="term" value="P:cobalt ion transport"/>
    <property type="evidence" value="ECO:0007669"/>
    <property type="project" value="UniProtKB-KW"/>
</dbReference>
<keyword evidence="3" id="KW-0732">Signal</keyword>
<evidence type="ECO:0000256" key="1">
    <source>
        <dbReference type="SAM" id="MobiDB-lite"/>
    </source>
</evidence>
<feature type="compositionally biased region" description="Basic and acidic residues" evidence="1">
    <location>
        <begin position="339"/>
        <end position="358"/>
    </location>
</feature>
<feature type="transmembrane region" description="Helical" evidence="2">
    <location>
        <begin position="219"/>
        <end position="241"/>
    </location>
</feature>
<keyword evidence="2" id="KW-0472">Membrane</keyword>
<keyword evidence="2" id="KW-0812">Transmembrane</keyword>
<dbReference type="AlphaFoldDB" id="A0AAE3VTL1"/>
<dbReference type="RefSeq" id="WP_307234057.1">
    <property type="nucleotide sequence ID" value="NZ_JAUSUZ010000001.1"/>
</dbReference>
<protein>
    <submittedName>
        <fullName evidence="4">ABC-type nickel/cobalt efflux system permease component RcnA</fullName>
    </submittedName>
</protein>
<dbReference type="GO" id="GO:0005886">
    <property type="term" value="C:plasma membrane"/>
    <property type="evidence" value="ECO:0007669"/>
    <property type="project" value="UniProtKB-SubCell"/>
</dbReference>
<keyword evidence="5" id="KW-1185">Reference proteome</keyword>
<gene>
    <name evidence="4" type="ORF">J2S42_000098</name>
</gene>
<feature type="transmembrane region" description="Helical" evidence="2">
    <location>
        <begin position="301"/>
        <end position="321"/>
    </location>
</feature>
<evidence type="ECO:0000313" key="4">
    <source>
        <dbReference type="EMBL" id="MDQ0363429.1"/>
    </source>
</evidence>
<dbReference type="Proteomes" id="UP001240236">
    <property type="component" value="Unassembled WGS sequence"/>
</dbReference>
<dbReference type="GO" id="GO:0046583">
    <property type="term" value="F:monoatomic cation efflux transmembrane transporter activity"/>
    <property type="evidence" value="ECO:0007669"/>
    <property type="project" value="TreeGrafter"/>
</dbReference>
<proteinExistence type="predicted"/>
<feature type="compositionally biased region" description="Basic and acidic residues" evidence="1">
    <location>
        <begin position="403"/>
        <end position="413"/>
    </location>
</feature>
<feature type="compositionally biased region" description="Basic residues" evidence="1">
    <location>
        <begin position="325"/>
        <end position="334"/>
    </location>
</feature>
<organism evidence="4 5">
    <name type="scientific">Catenuloplanes indicus</name>
    <dbReference type="NCBI Taxonomy" id="137267"/>
    <lineage>
        <taxon>Bacteria</taxon>
        <taxon>Bacillati</taxon>
        <taxon>Actinomycetota</taxon>
        <taxon>Actinomycetes</taxon>
        <taxon>Micromonosporales</taxon>
        <taxon>Micromonosporaceae</taxon>
        <taxon>Catenuloplanes</taxon>
    </lineage>
</organism>
<dbReference type="PANTHER" id="PTHR40659:SF1">
    <property type="entry name" value="NICKEL_COBALT EFFLUX SYSTEM RCNA"/>
    <property type="match status" value="1"/>
</dbReference>
<comment type="caution">
    <text evidence="4">The sequence shown here is derived from an EMBL/GenBank/DDBJ whole genome shotgun (WGS) entry which is preliminary data.</text>
</comment>
<evidence type="ECO:0000313" key="5">
    <source>
        <dbReference type="Proteomes" id="UP001240236"/>
    </source>
</evidence>
<sequence>MIRRLLALLVAGTAVALWPAAPAAAHPLGNLSTNQYVGVTVRPDRVEALAVLDLAELPTLQGTAPDCAEFAAAITLRIDGRPVRWAVEPRGLAYLPGEGGLRTSRLTCLLRVAQGPSGTLEIINGYAPERVGWREMTATAVDGVRLVDPPVPAGSVSDVLRTYPVDPLAASPSVRSALLRVAPGVSGAAPGAAADTPGVLREWFAAAESGFQRLAAGRLTPLVGVLAVLLALALGAGHAALPGHGKLVMAGYTLGDGSFAGPRRRRWDGAVVVATVTASHTGGVLVVGLLLTATSLAGERVLAALGVVSGAVVLAVGIGMFRHRTTGHHHHHGPGGHTHGPDGHTHDGGRAHDGDGRVHPHGRPGHGHAGTGRAGQRHAHSGLGGGRADGAVAVVARPAPGAHRHDHDHDHDGGGAARTGRRLGLAGVGLAGGLVPSPSAVVVLLGAIGLGRTAFGVLLVVAYGAGMAGTLTLVGLVLATVRRGLGRLPELPRAIRWLPRFAPRGTAVLVMIVGLGMAARAALML</sequence>
<name>A0AAE3VTL1_9ACTN</name>
<feature type="chain" id="PRO_5042052448" evidence="3">
    <location>
        <begin position="24"/>
        <end position="525"/>
    </location>
</feature>
<feature type="signal peptide" evidence="3">
    <location>
        <begin position="1"/>
        <end position="23"/>
    </location>
</feature>
<evidence type="ECO:0000256" key="2">
    <source>
        <dbReference type="SAM" id="Phobius"/>
    </source>
</evidence>
<feature type="transmembrane region" description="Helical" evidence="2">
    <location>
        <begin position="423"/>
        <end position="448"/>
    </location>
</feature>
<accession>A0AAE3VTL1</accession>
<dbReference type="PANTHER" id="PTHR40659">
    <property type="entry name" value="NICKEL/COBALT EFFLUX SYSTEM RCNA"/>
    <property type="match status" value="1"/>
</dbReference>
<dbReference type="GO" id="GO:0015099">
    <property type="term" value="F:nickel cation transmembrane transporter activity"/>
    <property type="evidence" value="ECO:0007669"/>
    <property type="project" value="TreeGrafter"/>
</dbReference>
<dbReference type="GO" id="GO:0010045">
    <property type="term" value="P:response to nickel cation"/>
    <property type="evidence" value="ECO:0007669"/>
    <property type="project" value="TreeGrafter"/>
</dbReference>
<reference evidence="4 5" key="1">
    <citation type="submission" date="2023-07" db="EMBL/GenBank/DDBJ databases">
        <title>Sequencing the genomes of 1000 actinobacteria strains.</title>
        <authorList>
            <person name="Klenk H.-P."/>
        </authorList>
    </citation>
    <scope>NUCLEOTIDE SEQUENCE [LARGE SCALE GENOMIC DNA]</scope>
    <source>
        <strain evidence="4 5">DSM 44709</strain>
    </source>
</reference>
<feature type="transmembrane region" description="Helical" evidence="2">
    <location>
        <begin position="270"/>
        <end position="295"/>
    </location>
</feature>
<feature type="region of interest" description="Disordered" evidence="1">
    <location>
        <begin position="400"/>
        <end position="419"/>
    </location>
</feature>
<evidence type="ECO:0000256" key="3">
    <source>
        <dbReference type="SAM" id="SignalP"/>
    </source>
</evidence>
<feature type="transmembrane region" description="Helical" evidence="2">
    <location>
        <begin position="501"/>
        <end position="523"/>
    </location>
</feature>
<feature type="transmembrane region" description="Helical" evidence="2">
    <location>
        <begin position="454"/>
        <end position="481"/>
    </location>
</feature>
<dbReference type="EMBL" id="JAUSUZ010000001">
    <property type="protein sequence ID" value="MDQ0363429.1"/>
    <property type="molecule type" value="Genomic_DNA"/>
</dbReference>
<dbReference type="GO" id="GO:0032025">
    <property type="term" value="P:response to cobalt ion"/>
    <property type="evidence" value="ECO:0007669"/>
    <property type="project" value="TreeGrafter"/>
</dbReference>